<dbReference type="Gene3D" id="1.20.1260.10">
    <property type="match status" value="1"/>
</dbReference>
<gene>
    <name evidence="1" type="ORF">QYS48_33515</name>
</gene>
<dbReference type="PANTHER" id="PTHR30565">
    <property type="entry name" value="PROTEIN YCIF"/>
    <property type="match status" value="1"/>
</dbReference>
<dbReference type="SUPFAM" id="SSF47240">
    <property type="entry name" value="Ferritin-like"/>
    <property type="match status" value="1"/>
</dbReference>
<reference evidence="1" key="1">
    <citation type="submission" date="2023-08" db="EMBL/GenBank/DDBJ databases">
        <title>Comparative genomics and taxonomic characterization of three novel marine species of genus Marivirga.</title>
        <authorList>
            <person name="Muhammad N."/>
            <person name="Kim S.-G."/>
        </authorList>
    </citation>
    <scope>NUCLEOTIDE SEQUENCE [LARGE SCALE GENOMIC DNA]</scope>
    <source>
        <strain evidence="1">ABR2-2</strain>
    </source>
</reference>
<dbReference type="InterPro" id="IPR009078">
    <property type="entry name" value="Ferritin-like_SF"/>
</dbReference>
<organism evidence="1 2">
    <name type="scientific">Marivirga arenosa</name>
    <dbReference type="NCBI Taxonomy" id="3059076"/>
    <lineage>
        <taxon>Bacteria</taxon>
        <taxon>Pseudomonadati</taxon>
        <taxon>Bacteroidota</taxon>
        <taxon>Cytophagia</taxon>
        <taxon>Cytophagales</taxon>
        <taxon>Marivirgaceae</taxon>
        <taxon>Marivirga</taxon>
    </lineage>
</organism>
<dbReference type="AlphaFoldDB" id="A0AA51N5Y5"/>
<dbReference type="Proteomes" id="UP001244443">
    <property type="component" value="Chromosome"/>
</dbReference>
<dbReference type="RefSeq" id="WP_308356659.1">
    <property type="nucleotide sequence ID" value="NZ_CP129970.2"/>
</dbReference>
<accession>A0AA51N5Y5</accession>
<evidence type="ECO:0000313" key="1">
    <source>
        <dbReference type="EMBL" id="WMN06737.1"/>
    </source>
</evidence>
<dbReference type="Pfam" id="PF05974">
    <property type="entry name" value="DUF892"/>
    <property type="match status" value="1"/>
</dbReference>
<keyword evidence="2" id="KW-1185">Reference proteome</keyword>
<sequence>MKTIAALKDLFIEQGKELYNSQEQEINILTKFRKSINSEDLREIIRQYIKQVWRQQGRLENAFDDYGIELESEHSEPFGALINKRNQWINKIADTRLKDIEIVNAIQHFNHFKIAGYIAMVSYANELEDSSANRLFSISLEEERKMDRKMTKLTKQLNHEILSPSST</sequence>
<dbReference type="InterPro" id="IPR010287">
    <property type="entry name" value="DUF892_YciF-like"/>
</dbReference>
<dbReference type="InterPro" id="IPR047114">
    <property type="entry name" value="YciF"/>
</dbReference>
<dbReference type="EMBL" id="CP129970">
    <property type="protein sequence ID" value="WMN06737.1"/>
    <property type="molecule type" value="Genomic_DNA"/>
</dbReference>
<evidence type="ECO:0000313" key="2">
    <source>
        <dbReference type="Proteomes" id="UP001244443"/>
    </source>
</evidence>
<name>A0AA51N5Y5_9BACT</name>
<proteinExistence type="predicted"/>
<dbReference type="PANTHER" id="PTHR30565:SF9">
    <property type="entry name" value="PROTEIN YCIF"/>
    <property type="match status" value="1"/>
</dbReference>
<protein>
    <submittedName>
        <fullName evidence="1">DUF892 family protein</fullName>
    </submittedName>
</protein>
<dbReference type="InterPro" id="IPR012347">
    <property type="entry name" value="Ferritin-like"/>
</dbReference>